<name>A0A0K0D0K3_ANGCA</name>
<reference evidence="3" key="2">
    <citation type="submission" date="2017-02" db="UniProtKB">
        <authorList>
            <consortium name="WormBaseParasite"/>
        </authorList>
    </citation>
    <scope>IDENTIFICATION</scope>
</reference>
<feature type="region of interest" description="Disordered" evidence="1">
    <location>
        <begin position="83"/>
        <end position="108"/>
    </location>
</feature>
<sequence length="530" mass="61047">MIIIANGEDLLVHDVSMSLIKQLLILRVPILYEEILFQVVKNEVVADLEVMMTHALYYWCNEHPRRLKLSDKEIEKIWRCQKQSDNGDTNMSPPTDHSTLSSGFGISSNEPERCSTKVFDNDDCFTNESSLLEDMEMEIETNNRKTELENVTRKDVQEQQFEFVIEEGQEERVCSRSNDDGPFEIIDLDGDQESASLPEDLRQYFSLIIAELPHNLPTSFIHDFICFEAVNSIRNSLHPLLLPSPEILSLMFHDIAKPEFGQQFDTGSAVYRLLMFFLYKFPPCNAEGRFYWLQMKYDGLLTYLAEIIHCREPYSFIYIHGKATCRFVLYIYIDLLSKIAEAAFAFLLTESSMSSLLKWAIFFPNRLLPLGCDGLNSSQEIIDDADEPNRSSHSLSSDEMTTLLKQSQNSSILDGVPLSVLVFYDPIERRKRGLDKAAMETCFAIINTALATESIISASLCWRLLAVTLEGLLFFLSEKIKLFRREQISVDLQLDIERLGRYLLKKGLSLIEIRRFLRVDWIYNTISAMR</sequence>
<dbReference type="AlphaFoldDB" id="A0A0K0D0K3"/>
<organism evidence="2 3">
    <name type="scientific">Angiostrongylus cantonensis</name>
    <name type="common">Rat lungworm</name>
    <dbReference type="NCBI Taxonomy" id="6313"/>
    <lineage>
        <taxon>Eukaryota</taxon>
        <taxon>Metazoa</taxon>
        <taxon>Ecdysozoa</taxon>
        <taxon>Nematoda</taxon>
        <taxon>Chromadorea</taxon>
        <taxon>Rhabditida</taxon>
        <taxon>Rhabditina</taxon>
        <taxon>Rhabditomorpha</taxon>
        <taxon>Strongyloidea</taxon>
        <taxon>Metastrongylidae</taxon>
        <taxon>Angiostrongylus</taxon>
    </lineage>
</organism>
<protein>
    <submittedName>
        <fullName evidence="3">Uncharacterized protein</fullName>
    </submittedName>
</protein>
<proteinExistence type="predicted"/>
<reference evidence="2" key="1">
    <citation type="submission" date="2012-09" db="EMBL/GenBank/DDBJ databases">
        <authorList>
            <person name="Martin A.A."/>
        </authorList>
    </citation>
    <scope>NUCLEOTIDE SEQUENCE</scope>
</reference>
<accession>A0A0K0D0K3</accession>
<dbReference type="WBParaSite" id="ACAC_0000359401-mRNA-1">
    <property type="protein sequence ID" value="ACAC_0000359401-mRNA-1"/>
    <property type="gene ID" value="ACAC_0000359401"/>
</dbReference>
<evidence type="ECO:0000313" key="2">
    <source>
        <dbReference type="Proteomes" id="UP000035642"/>
    </source>
</evidence>
<evidence type="ECO:0000256" key="1">
    <source>
        <dbReference type="SAM" id="MobiDB-lite"/>
    </source>
</evidence>
<dbReference type="Proteomes" id="UP000035642">
    <property type="component" value="Unassembled WGS sequence"/>
</dbReference>
<evidence type="ECO:0000313" key="3">
    <source>
        <dbReference type="WBParaSite" id="ACAC_0000359401-mRNA-1"/>
    </source>
</evidence>
<keyword evidence="2" id="KW-1185">Reference proteome</keyword>